<dbReference type="KEGG" id="vta:B1174"/>
<dbReference type="Pfam" id="PF13692">
    <property type="entry name" value="Glyco_trans_1_4"/>
    <property type="match status" value="1"/>
</dbReference>
<protein>
    <submittedName>
        <fullName evidence="1">Glycosyltransferase</fullName>
    </submittedName>
</protein>
<organism evidence="1 2">
    <name type="scientific">Vibrio tapetis subsp. tapetis</name>
    <dbReference type="NCBI Taxonomy" id="1671868"/>
    <lineage>
        <taxon>Bacteria</taxon>
        <taxon>Pseudomonadati</taxon>
        <taxon>Pseudomonadota</taxon>
        <taxon>Gammaproteobacteria</taxon>
        <taxon>Vibrionales</taxon>
        <taxon>Vibrionaceae</taxon>
        <taxon>Vibrio</taxon>
    </lineage>
</organism>
<dbReference type="Proteomes" id="UP000235828">
    <property type="component" value="Chromosome B"/>
</dbReference>
<dbReference type="PANTHER" id="PTHR45947:SF15">
    <property type="entry name" value="TEICHURONIC ACID BIOSYNTHESIS GLYCOSYLTRANSFERASE TUAC-RELATED"/>
    <property type="match status" value="1"/>
</dbReference>
<dbReference type="SUPFAM" id="SSF53756">
    <property type="entry name" value="UDP-Glycosyltransferase/glycogen phosphorylase"/>
    <property type="match status" value="1"/>
</dbReference>
<accession>A0A2N8ZLL0</accession>
<dbReference type="AlphaFoldDB" id="A0A2N8ZLL0"/>
<keyword evidence="1" id="KW-0808">Transferase</keyword>
<gene>
    <name evidence="1" type="ORF">VTAP4600_B1174</name>
</gene>
<keyword evidence="2" id="KW-1185">Reference proteome</keyword>
<reference evidence="1 2" key="1">
    <citation type="submission" date="2017-10" db="EMBL/GenBank/DDBJ databases">
        <authorList>
            <person name="Banno H."/>
            <person name="Chua N.-H."/>
        </authorList>
    </citation>
    <scope>NUCLEOTIDE SEQUENCE [LARGE SCALE GENOMIC DNA]</scope>
    <source>
        <strain evidence="1">Vibrio tapetis CECT4600</strain>
    </source>
</reference>
<dbReference type="RefSeq" id="WP_102524950.1">
    <property type="nucleotide sequence ID" value="NZ_LT960612.1"/>
</dbReference>
<dbReference type="OrthoDB" id="9768937at2"/>
<evidence type="ECO:0000313" key="1">
    <source>
        <dbReference type="EMBL" id="SON52785.1"/>
    </source>
</evidence>
<dbReference type="Gene3D" id="3.40.50.2000">
    <property type="entry name" value="Glycogen Phosphorylase B"/>
    <property type="match status" value="2"/>
</dbReference>
<dbReference type="GO" id="GO:0016757">
    <property type="term" value="F:glycosyltransferase activity"/>
    <property type="evidence" value="ECO:0007669"/>
    <property type="project" value="TreeGrafter"/>
</dbReference>
<proteinExistence type="predicted"/>
<dbReference type="EMBL" id="LT960612">
    <property type="protein sequence ID" value="SON52785.1"/>
    <property type="molecule type" value="Genomic_DNA"/>
</dbReference>
<dbReference type="InterPro" id="IPR050194">
    <property type="entry name" value="Glycosyltransferase_grp1"/>
</dbReference>
<dbReference type="CDD" id="cd03801">
    <property type="entry name" value="GT4_PimA-like"/>
    <property type="match status" value="1"/>
</dbReference>
<evidence type="ECO:0000313" key="2">
    <source>
        <dbReference type="Proteomes" id="UP000235828"/>
    </source>
</evidence>
<sequence>MKVTYFINQYPHVSHTFVRREILALENLGIEVQRVSLRGWDSDIVDSTDKKEQTKTTFLLKSGVLSLLPSLLTQLKKSPKNLFQATKLAMKMVYMSERNFVYHLIYLIEACKLAELTQAENSQHVHAHFGTNSTEVVMLAKILTGIPYSFTVHGPEEYDKPLSLHLKEKIKHASFVAVITSFGRSQLFRWAEFSDWEKIQIVRCGLDDNFLQGSPSIKQSNDHRTLLCIGRLCEQKGQLLLLKGLKQAIDNGSHISLILAGDGDMRPEVERYVQANQLQNHVTITGWISSEQVKQHLLESDAMILPSFAEGLPVAIMEAMAIGRPVLTTYIAGIPELITHNHNGILFPAGDVNAIANAIIDFSNMPQGQLEAMVENAYSSVAASHDVSLEAAKLAQLFRGYM</sequence>
<name>A0A2N8ZLL0_9VIBR</name>
<dbReference type="PANTHER" id="PTHR45947">
    <property type="entry name" value="SULFOQUINOVOSYL TRANSFERASE SQD2"/>
    <property type="match status" value="1"/>
</dbReference>